<organism evidence="2 3">
    <name type="scientific">Chitinophaga skermanii</name>
    <dbReference type="NCBI Taxonomy" id="331697"/>
    <lineage>
        <taxon>Bacteria</taxon>
        <taxon>Pseudomonadati</taxon>
        <taxon>Bacteroidota</taxon>
        <taxon>Chitinophagia</taxon>
        <taxon>Chitinophagales</taxon>
        <taxon>Chitinophagaceae</taxon>
        <taxon>Chitinophaga</taxon>
    </lineage>
</organism>
<evidence type="ECO:0000256" key="1">
    <source>
        <dbReference type="SAM" id="Phobius"/>
    </source>
</evidence>
<keyword evidence="1" id="KW-1133">Transmembrane helix</keyword>
<dbReference type="RefSeq" id="WP_111598440.1">
    <property type="nucleotide sequence ID" value="NZ_QLLL01000005.1"/>
</dbReference>
<name>A0A327QKA7_9BACT</name>
<sequence>MLKGKEIAEELQQLAPGLELPPQYPGNVTTGYFQLMEKLLVQKAKQLDEIAAQSEVLDELVDISPILAEVPSKCPFTAPGSYFESFPTQIKELRKAKSAKIIPLSKKVKLYKRCIAAAAVAAVISIGAVMMAKHYNKFAIDRQLANISDEEIEEYLLTHTDAFDKAQLMSSVKAEELPNILPEELSNLELETYLEENIIGEVPFNPSKK</sequence>
<protein>
    <submittedName>
        <fullName evidence="2">Uncharacterized protein</fullName>
    </submittedName>
</protein>
<reference evidence="2 3" key="1">
    <citation type="submission" date="2018-06" db="EMBL/GenBank/DDBJ databases">
        <title>Genomic Encyclopedia of Archaeal and Bacterial Type Strains, Phase II (KMG-II): from individual species to whole genera.</title>
        <authorList>
            <person name="Goeker M."/>
        </authorList>
    </citation>
    <scope>NUCLEOTIDE SEQUENCE [LARGE SCALE GENOMIC DNA]</scope>
    <source>
        <strain evidence="2 3">DSM 23857</strain>
    </source>
</reference>
<dbReference type="AlphaFoldDB" id="A0A327QKA7"/>
<evidence type="ECO:0000313" key="2">
    <source>
        <dbReference type="EMBL" id="RAJ04134.1"/>
    </source>
</evidence>
<proteinExistence type="predicted"/>
<comment type="caution">
    <text evidence="2">The sequence shown here is derived from an EMBL/GenBank/DDBJ whole genome shotgun (WGS) entry which is preliminary data.</text>
</comment>
<gene>
    <name evidence="2" type="ORF">LX64_03012</name>
</gene>
<dbReference type="OrthoDB" id="677448at2"/>
<keyword evidence="1" id="KW-0472">Membrane</keyword>
<dbReference type="EMBL" id="QLLL01000005">
    <property type="protein sequence ID" value="RAJ04134.1"/>
    <property type="molecule type" value="Genomic_DNA"/>
</dbReference>
<feature type="transmembrane region" description="Helical" evidence="1">
    <location>
        <begin position="114"/>
        <end position="132"/>
    </location>
</feature>
<dbReference type="Proteomes" id="UP000249547">
    <property type="component" value="Unassembled WGS sequence"/>
</dbReference>
<accession>A0A327QKA7</accession>
<keyword evidence="1" id="KW-0812">Transmembrane</keyword>
<evidence type="ECO:0000313" key="3">
    <source>
        <dbReference type="Proteomes" id="UP000249547"/>
    </source>
</evidence>
<keyword evidence="3" id="KW-1185">Reference proteome</keyword>